<feature type="compositionally biased region" description="Polar residues" evidence="18">
    <location>
        <begin position="1"/>
        <end position="12"/>
    </location>
</feature>
<dbReference type="GeneID" id="30148268"/>
<feature type="compositionally biased region" description="Polar residues" evidence="18">
    <location>
        <begin position="40"/>
        <end position="56"/>
    </location>
</feature>
<dbReference type="Pfam" id="PF08655">
    <property type="entry name" value="DASH_Ask1"/>
    <property type="match status" value="1"/>
</dbReference>
<feature type="region of interest" description="Disordered" evidence="18">
    <location>
        <begin position="307"/>
        <end position="416"/>
    </location>
</feature>
<keyword evidence="12" id="KW-0995">Kinetochore</keyword>
<evidence type="ECO:0000256" key="18">
    <source>
        <dbReference type="SAM" id="MobiDB-lite"/>
    </source>
</evidence>
<dbReference type="PANTHER" id="PTHR28200:SF1">
    <property type="entry name" value="DASH COMPLEX SUBUNIT ASK1"/>
    <property type="match status" value="1"/>
</dbReference>
<reference evidence="20" key="1">
    <citation type="submission" date="2016-05" db="EMBL/GenBank/DDBJ databases">
        <title>Comparative genomics of biotechnologically important yeasts.</title>
        <authorList>
            <consortium name="DOE Joint Genome Institute"/>
            <person name="Riley R."/>
            <person name="Haridas S."/>
            <person name="Wolfe K.H."/>
            <person name="Lopes M.R."/>
            <person name="Hittinger C.T."/>
            <person name="Goker M."/>
            <person name="Salamov A."/>
            <person name="Wisecaver J."/>
            <person name="Long T.M."/>
            <person name="Aerts A.L."/>
            <person name="Barry K."/>
            <person name="Choi C."/>
            <person name="Clum A."/>
            <person name="Coughlan A.Y."/>
            <person name="Deshpande S."/>
            <person name="Douglass A.P."/>
            <person name="Hanson S.J."/>
            <person name="Klenk H.-P."/>
            <person name="Labutti K."/>
            <person name="Lapidus A."/>
            <person name="Lindquist E."/>
            <person name="Lipzen A."/>
            <person name="Meier-Kolthoff J.P."/>
            <person name="Ohm R.A."/>
            <person name="Otillar R.P."/>
            <person name="Pangilinan J."/>
            <person name="Peng Y."/>
            <person name="Rokas A."/>
            <person name="Rosa C.A."/>
            <person name="Scheuner C."/>
            <person name="Sibirny A.A."/>
            <person name="Slot J.C."/>
            <person name="Stielow J.B."/>
            <person name="Sun H."/>
            <person name="Kurtzman C.P."/>
            <person name="Blackwell M."/>
            <person name="Grigoriev I.V."/>
            <person name="Jeffries T.W."/>
        </authorList>
    </citation>
    <scope>NUCLEOTIDE SEQUENCE [LARGE SCALE GENOMIC DNA]</scope>
    <source>
        <strain evidence="20">NRRL Y-12698</strain>
    </source>
</reference>
<dbReference type="OrthoDB" id="5573898at2759"/>
<name>A0A1E3QUK3_9ASCO</name>
<dbReference type="GO" id="GO:0005874">
    <property type="term" value="C:microtubule"/>
    <property type="evidence" value="ECO:0007669"/>
    <property type="project" value="UniProtKB-KW"/>
</dbReference>
<evidence type="ECO:0000256" key="15">
    <source>
        <dbReference type="ARBA" id="ARBA00023306"/>
    </source>
</evidence>
<dbReference type="STRING" id="984486.A0A1E3QUK3"/>
<evidence type="ECO:0000256" key="2">
    <source>
        <dbReference type="ARBA" id="ARBA00004186"/>
    </source>
</evidence>
<dbReference type="GO" id="GO:0008608">
    <property type="term" value="P:attachment of spindle microtubules to kinetochore"/>
    <property type="evidence" value="ECO:0007669"/>
    <property type="project" value="InterPro"/>
</dbReference>
<feature type="region of interest" description="Disordered" evidence="18">
    <location>
        <begin position="144"/>
        <end position="210"/>
    </location>
</feature>
<accession>A0A1E3QUK3</accession>
<feature type="region of interest" description="Disordered" evidence="18">
    <location>
        <begin position="1"/>
        <end position="56"/>
    </location>
</feature>
<evidence type="ECO:0000256" key="13">
    <source>
        <dbReference type="ARBA" id="ARBA00023212"/>
    </source>
</evidence>
<feature type="compositionally biased region" description="Basic and acidic residues" evidence="18">
    <location>
        <begin position="383"/>
        <end position="400"/>
    </location>
</feature>
<evidence type="ECO:0000256" key="4">
    <source>
        <dbReference type="ARBA" id="ARBA00010731"/>
    </source>
</evidence>
<keyword evidence="20" id="KW-1185">Reference proteome</keyword>
<protein>
    <recommendedName>
        <fullName evidence="5">DASH complex subunit ASK1</fullName>
    </recommendedName>
    <alternativeName>
        <fullName evidence="17">Outer kinetochore protein ASK1</fullName>
    </alternativeName>
</protein>
<keyword evidence="8" id="KW-0132">Cell division</keyword>
<dbReference type="Proteomes" id="UP000094336">
    <property type="component" value="Unassembled WGS sequence"/>
</dbReference>
<dbReference type="InterPro" id="IPR013964">
    <property type="entry name" value="DASH_Ask1"/>
</dbReference>
<evidence type="ECO:0000256" key="9">
    <source>
        <dbReference type="ARBA" id="ARBA00022701"/>
    </source>
</evidence>
<evidence type="ECO:0000256" key="14">
    <source>
        <dbReference type="ARBA" id="ARBA00023242"/>
    </source>
</evidence>
<evidence type="ECO:0000256" key="16">
    <source>
        <dbReference type="ARBA" id="ARBA00023328"/>
    </source>
</evidence>
<gene>
    <name evidence="19" type="ORF">BABINDRAFT_166282</name>
</gene>
<comment type="subcellular location">
    <subcellularLocation>
        <location evidence="3">Chromosome</location>
        <location evidence="3">Centromere</location>
        <location evidence="3">Kinetochore</location>
    </subcellularLocation>
    <subcellularLocation>
        <location evidence="2">Cytoplasm</location>
        <location evidence="2">Cytoskeleton</location>
        <location evidence="2">Spindle</location>
    </subcellularLocation>
    <subcellularLocation>
        <location evidence="1">Nucleus</location>
    </subcellularLocation>
</comment>
<evidence type="ECO:0000256" key="17">
    <source>
        <dbReference type="ARBA" id="ARBA00029735"/>
    </source>
</evidence>
<dbReference type="PANTHER" id="PTHR28200">
    <property type="entry name" value="DASH COMPLEX SUBUNIT ASK1"/>
    <property type="match status" value="1"/>
</dbReference>
<keyword evidence="16" id="KW-0137">Centromere</keyword>
<feature type="compositionally biased region" description="Basic and acidic residues" evidence="18">
    <location>
        <begin position="334"/>
        <end position="346"/>
    </location>
</feature>
<evidence type="ECO:0000256" key="1">
    <source>
        <dbReference type="ARBA" id="ARBA00004123"/>
    </source>
</evidence>
<keyword evidence="15" id="KW-0131">Cell cycle</keyword>
<organism evidence="19 20">
    <name type="scientific">Babjeviella inositovora NRRL Y-12698</name>
    <dbReference type="NCBI Taxonomy" id="984486"/>
    <lineage>
        <taxon>Eukaryota</taxon>
        <taxon>Fungi</taxon>
        <taxon>Dikarya</taxon>
        <taxon>Ascomycota</taxon>
        <taxon>Saccharomycotina</taxon>
        <taxon>Pichiomycetes</taxon>
        <taxon>Serinales incertae sedis</taxon>
        <taxon>Babjeviella</taxon>
    </lineage>
</organism>
<dbReference type="RefSeq" id="XP_018986010.1">
    <property type="nucleotide sequence ID" value="XM_019130415.1"/>
</dbReference>
<keyword evidence="9" id="KW-0493">Microtubule</keyword>
<sequence>MQRQSIVPNRTSGKPLLSGKDEPPAIGRRKSVFHTRPVPSFQSGTSNAQPSPATSSTLQLEHLEQEITLTLQEIDKNFSKSNKIINDLILPIIKNYAGSSRNLWSSVQFWKQFFENSANVQLAGYEEAMEPFEREDQDALELRSEVSEHEESESLAQYPGRDPEDISDSTIQQFQKRYSRTADSPKRIQETDFTPQNLNFPGGIEASTPDLQKHVPATTGYVDTTDSILQVPTSNFVAPSSRRSPLKHQILDSTVSGSFTVPTKARATPPRDQTSLEAAHQAKVLSQSPFIEDPTVPTTMVFHQSGAGNQYKIRMTPSPSKRLLPSAKFSSPRRSPERKSRSERRSITAQFDSSPEISPPRLMSDVQLSPDDGKRTHGLSPEKPLRGEKKPRQEIRRFPDTPKYNSENGTDFNKTPRGIEMRYADSTTMDEANITNNAMNRGTILPRMLTNRQRQKDANLDHQLDELEIQSDGDDLPEGISPPVTIQFAKAVFPEGSSLRDSSLGSKKTKETAADIIREILQEGSTSIESEPSLVNVVGEAESVETAKANETEFHSFDESDSVFKPVEGTTEMEELVQQAEQLEPIAVTALTQGVTDIDMSGFEFDAFLDQPNAETTSGHWSDE</sequence>
<dbReference type="GO" id="GO:0072686">
    <property type="term" value="C:mitotic spindle"/>
    <property type="evidence" value="ECO:0007669"/>
    <property type="project" value="InterPro"/>
</dbReference>
<evidence type="ECO:0000256" key="3">
    <source>
        <dbReference type="ARBA" id="ARBA00004629"/>
    </source>
</evidence>
<comment type="similarity">
    <text evidence="4">Belongs to the DASH complex ASK1 family.</text>
</comment>
<keyword evidence="13" id="KW-0206">Cytoskeleton</keyword>
<keyword evidence="10" id="KW-0498">Mitosis</keyword>
<proteinExistence type="inferred from homology"/>
<evidence type="ECO:0000256" key="5">
    <source>
        <dbReference type="ARBA" id="ARBA00014520"/>
    </source>
</evidence>
<feature type="compositionally biased region" description="Polar residues" evidence="18">
    <location>
        <begin position="347"/>
        <end position="356"/>
    </location>
</feature>
<evidence type="ECO:0000313" key="19">
    <source>
        <dbReference type="EMBL" id="ODQ80682.1"/>
    </source>
</evidence>
<keyword evidence="7" id="KW-0963">Cytoplasm</keyword>
<dbReference type="EMBL" id="KV454429">
    <property type="protein sequence ID" value="ODQ80682.1"/>
    <property type="molecule type" value="Genomic_DNA"/>
</dbReference>
<evidence type="ECO:0000256" key="7">
    <source>
        <dbReference type="ARBA" id="ARBA00022490"/>
    </source>
</evidence>
<evidence type="ECO:0000256" key="12">
    <source>
        <dbReference type="ARBA" id="ARBA00022838"/>
    </source>
</evidence>
<dbReference type="GO" id="GO:0042729">
    <property type="term" value="C:DASH complex"/>
    <property type="evidence" value="ECO:0007669"/>
    <property type="project" value="InterPro"/>
</dbReference>
<evidence type="ECO:0000256" key="10">
    <source>
        <dbReference type="ARBA" id="ARBA00022776"/>
    </source>
</evidence>
<evidence type="ECO:0000256" key="6">
    <source>
        <dbReference type="ARBA" id="ARBA00022454"/>
    </source>
</evidence>
<keyword evidence="14" id="KW-0539">Nucleus</keyword>
<keyword evidence="11" id="KW-0159">Chromosome partition</keyword>
<feature type="compositionally biased region" description="Polar residues" evidence="18">
    <location>
        <begin position="403"/>
        <end position="413"/>
    </location>
</feature>
<dbReference type="GO" id="GO:0051301">
    <property type="term" value="P:cell division"/>
    <property type="evidence" value="ECO:0007669"/>
    <property type="project" value="UniProtKB-KW"/>
</dbReference>
<evidence type="ECO:0000256" key="8">
    <source>
        <dbReference type="ARBA" id="ARBA00022618"/>
    </source>
</evidence>
<keyword evidence="6" id="KW-0158">Chromosome</keyword>
<dbReference type="AlphaFoldDB" id="A0A1E3QUK3"/>
<dbReference type="GO" id="GO:0044732">
    <property type="term" value="C:mitotic spindle pole body"/>
    <property type="evidence" value="ECO:0007669"/>
    <property type="project" value="TreeGrafter"/>
</dbReference>
<evidence type="ECO:0000313" key="20">
    <source>
        <dbReference type="Proteomes" id="UP000094336"/>
    </source>
</evidence>
<evidence type="ECO:0000256" key="11">
    <source>
        <dbReference type="ARBA" id="ARBA00022829"/>
    </source>
</evidence>